<dbReference type="EMBL" id="PJOS01000015">
    <property type="protein sequence ID" value="PKT72999.1"/>
    <property type="molecule type" value="Genomic_DNA"/>
</dbReference>
<name>A0A2I0SST8_9ACTN</name>
<protein>
    <submittedName>
        <fullName evidence="1">Uncharacterized protein</fullName>
    </submittedName>
</protein>
<gene>
    <name evidence="1" type="ORF">CW362_10810</name>
</gene>
<keyword evidence="2" id="KW-1185">Reference proteome</keyword>
<evidence type="ECO:0000313" key="2">
    <source>
        <dbReference type="Proteomes" id="UP000236178"/>
    </source>
</evidence>
<comment type="caution">
    <text evidence="1">The sequence shown here is derived from an EMBL/GenBank/DDBJ whole genome shotgun (WGS) entry which is preliminary data.</text>
</comment>
<reference evidence="1 2" key="1">
    <citation type="submission" date="2017-12" db="EMBL/GenBank/DDBJ databases">
        <title>Streptomyces populusis sp. nov., a novel endophytic actinobacterium isolated from stems of Populus adenopoda Maxim.</title>
        <authorList>
            <person name="Wang Z."/>
        </authorList>
    </citation>
    <scope>NUCLEOTIDE SEQUENCE [LARGE SCALE GENOMIC DNA]</scope>
    <source>
        <strain evidence="1 2">A249</strain>
    </source>
</reference>
<dbReference type="RefSeq" id="WP_103549178.1">
    <property type="nucleotide sequence ID" value="NZ_KZ626854.1"/>
</dbReference>
<accession>A0A2I0SST8</accession>
<evidence type="ECO:0000313" key="1">
    <source>
        <dbReference type="EMBL" id="PKT72999.1"/>
    </source>
</evidence>
<proteinExistence type="predicted"/>
<dbReference type="Proteomes" id="UP000236178">
    <property type="component" value="Unassembled WGS sequence"/>
</dbReference>
<organism evidence="1 2">
    <name type="scientific">Streptomyces populi</name>
    <dbReference type="NCBI Taxonomy" id="2058924"/>
    <lineage>
        <taxon>Bacteria</taxon>
        <taxon>Bacillati</taxon>
        <taxon>Actinomycetota</taxon>
        <taxon>Actinomycetes</taxon>
        <taxon>Kitasatosporales</taxon>
        <taxon>Streptomycetaceae</taxon>
        <taxon>Streptomyces</taxon>
    </lineage>
</organism>
<dbReference type="AlphaFoldDB" id="A0A2I0SST8"/>
<sequence>MTEGAEIHPQSYARTVFAALGGVVEIGAVNHTGTWDLTDVSVGDFLAPRGEAVARVMTAVRTIGRFDDAVMAVADELGYLREHPVEAPFMLLWSAGITWDPESAENLAYLAEPRVVRRMCRMGADLQLTDLVDALATAGIAAGVDAEEGGGLIAEIVRDACELVDDTGRSTPENVFRMWRVARLPDVLRPDSGAPEWGKAGYRAYDAELERLLAPS</sequence>
<dbReference type="OrthoDB" id="4310135at2"/>